<evidence type="ECO:0000313" key="2">
    <source>
        <dbReference type="Proteomes" id="UP000823749"/>
    </source>
</evidence>
<reference evidence="1" key="1">
    <citation type="submission" date="2020-08" db="EMBL/GenBank/DDBJ databases">
        <title>Plant Genome Project.</title>
        <authorList>
            <person name="Zhang R.-G."/>
        </authorList>
    </citation>
    <scope>NUCLEOTIDE SEQUENCE</scope>
    <source>
        <strain evidence="1">WSP0</strain>
        <tissue evidence="1">Leaf</tissue>
    </source>
</reference>
<dbReference type="Proteomes" id="UP000823749">
    <property type="component" value="Chromosome 8"/>
</dbReference>
<sequence length="64" mass="7170">MKRNTPTISTVDIDRLSLSLLLPVAALPFLSPQSNPLHRRLISSPPLVYCWSTAAAYFDRVDED</sequence>
<evidence type="ECO:0000313" key="1">
    <source>
        <dbReference type="EMBL" id="KAG5534085.1"/>
    </source>
</evidence>
<name>A0AAV6J1D9_9ERIC</name>
<comment type="caution">
    <text evidence="1">The sequence shown here is derived from an EMBL/GenBank/DDBJ whole genome shotgun (WGS) entry which is preliminary data.</text>
</comment>
<keyword evidence="2" id="KW-1185">Reference proteome</keyword>
<protein>
    <submittedName>
        <fullName evidence="1">Uncharacterized protein</fullName>
    </submittedName>
</protein>
<gene>
    <name evidence="1" type="ORF">RHGRI_022276</name>
</gene>
<dbReference type="EMBL" id="JACTNZ010000008">
    <property type="protein sequence ID" value="KAG5534085.1"/>
    <property type="molecule type" value="Genomic_DNA"/>
</dbReference>
<dbReference type="AlphaFoldDB" id="A0AAV6J1D9"/>
<accession>A0AAV6J1D9</accession>
<proteinExistence type="predicted"/>
<organism evidence="1 2">
    <name type="scientific">Rhododendron griersonianum</name>
    <dbReference type="NCBI Taxonomy" id="479676"/>
    <lineage>
        <taxon>Eukaryota</taxon>
        <taxon>Viridiplantae</taxon>
        <taxon>Streptophyta</taxon>
        <taxon>Embryophyta</taxon>
        <taxon>Tracheophyta</taxon>
        <taxon>Spermatophyta</taxon>
        <taxon>Magnoliopsida</taxon>
        <taxon>eudicotyledons</taxon>
        <taxon>Gunneridae</taxon>
        <taxon>Pentapetalae</taxon>
        <taxon>asterids</taxon>
        <taxon>Ericales</taxon>
        <taxon>Ericaceae</taxon>
        <taxon>Ericoideae</taxon>
        <taxon>Rhodoreae</taxon>
        <taxon>Rhododendron</taxon>
    </lineage>
</organism>